<dbReference type="PRINTS" id="PR01576">
    <property type="entry name" value="PDEFORMYLASE"/>
</dbReference>
<dbReference type="InterPro" id="IPR036821">
    <property type="entry name" value="Peptide_deformylase_sf"/>
</dbReference>
<keyword evidence="2 3" id="KW-0408">Iron</keyword>
<dbReference type="STRING" id="646529.Desaci_2459"/>
<dbReference type="AlphaFoldDB" id="I4D6I3"/>
<dbReference type="RefSeq" id="WP_014827406.1">
    <property type="nucleotide sequence ID" value="NC_018068.1"/>
</dbReference>
<evidence type="ECO:0000313" key="4">
    <source>
        <dbReference type="EMBL" id="AFM41407.1"/>
    </source>
</evidence>
<keyword evidence="3" id="KW-0378">Hydrolase</keyword>
<dbReference type="GO" id="GO:0006412">
    <property type="term" value="P:translation"/>
    <property type="evidence" value="ECO:0007669"/>
    <property type="project" value="UniProtKB-UniRule"/>
</dbReference>
<dbReference type="SUPFAM" id="SSF56420">
    <property type="entry name" value="Peptide deformylase"/>
    <property type="match status" value="1"/>
</dbReference>
<dbReference type="EC" id="3.5.1.88" evidence="3"/>
<keyword evidence="3" id="KW-0479">Metal-binding</keyword>
<dbReference type="GO" id="GO:0042586">
    <property type="term" value="F:peptide deformylase activity"/>
    <property type="evidence" value="ECO:0007669"/>
    <property type="project" value="UniProtKB-UniRule"/>
</dbReference>
<reference evidence="4 5" key="1">
    <citation type="journal article" date="2012" name="J. Bacteriol.">
        <title>Complete genome sequences of Desulfosporosinus orientis DSM765T, Desulfosporosinus youngiae DSM17734T, Desulfosporosinus meridiei DSM13257T, and Desulfosporosinus acidiphilus DSM22704T.</title>
        <authorList>
            <person name="Pester M."/>
            <person name="Brambilla E."/>
            <person name="Alazard D."/>
            <person name="Rattei T."/>
            <person name="Weinmaier T."/>
            <person name="Han J."/>
            <person name="Lucas S."/>
            <person name="Lapidus A."/>
            <person name="Cheng J.F."/>
            <person name="Goodwin L."/>
            <person name="Pitluck S."/>
            <person name="Peters L."/>
            <person name="Ovchinnikova G."/>
            <person name="Teshima H."/>
            <person name="Detter J.C."/>
            <person name="Han C.S."/>
            <person name="Tapia R."/>
            <person name="Land M.L."/>
            <person name="Hauser L."/>
            <person name="Kyrpides N.C."/>
            <person name="Ivanova N.N."/>
            <person name="Pagani I."/>
            <person name="Huntmann M."/>
            <person name="Wei C.L."/>
            <person name="Davenport K.W."/>
            <person name="Daligault H."/>
            <person name="Chain P.S."/>
            <person name="Chen A."/>
            <person name="Mavromatis K."/>
            <person name="Markowitz V."/>
            <person name="Szeto E."/>
            <person name="Mikhailova N."/>
            <person name="Pati A."/>
            <person name="Wagner M."/>
            <person name="Woyke T."/>
            <person name="Ollivier B."/>
            <person name="Klenk H.P."/>
            <person name="Spring S."/>
            <person name="Loy A."/>
        </authorList>
    </citation>
    <scope>NUCLEOTIDE SEQUENCE [LARGE SCALE GENOMIC DNA]</scope>
    <source>
        <strain evidence="5">DSM 22704 / JCM 16185 / SJ4</strain>
    </source>
</reference>
<dbReference type="PANTHER" id="PTHR10458:SF22">
    <property type="entry name" value="PEPTIDE DEFORMYLASE"/>
    <property type="match status" value="1"/>
</dbReference>
<accession>I4D6I3</accession>
<keyword evidence="5" id="KW-1185">Reference proteome</keyword>
<comment type="similarity">
    <text evidence="1 3">Belongs to the polypeptide deformylase family.</text>
</comment>
<organism evidence="4 5">
    <name type="scientific">Desulfosporosinus acidiphilus (strain DSM 22704 / JCM 16185 / SJ4)</name>
    <dbReference type="NCBI Taxonomy" id="646529"/>
    <lineage>
        <taxon>Bacteria</taxon>
        <taxon>Bacillati</taxon>
        <taxon>Bacillota</taxon>
        <taxon>Clostridia</taxon>
        <taxon>Eubacteriales</taxon>
        <taxon>Desulfitobacteriaceae</taxon>
        <taxon>Desulfosporosinus</taxon>
    </lineage>
</organism>
<dbReference type="GO" id="GO:0046872">
    <property type="term" value="F:metal ion binding"/>
    <property type="evidence" value="ECO:0007669"/>
    <property type="project" value="UniProtKB-KW"/>
</dbReference>
<keyword evidence="3" id="KW-0648">Protein biosynthesis</keyword>
<dbReference type="HOGENOM" id="CLU_061901_4_2_9"/>
<sequence length="164" mass="19269">MAIKEILLLGNPKLYEVSETVQESELNDLALVIKDLHDTMIDFRNKYGVGRAIAAPQIGIFKRLLYMYIDEPVVFINPTLEFIDDEMMEIIDDCMSFPQLLVRVKRYKRCTIEYLDLQWEPRKIMLEGDLSELLQHEYDHLDGILATMRAIDNKSFYLRSEIFS</sequence>
<dbReference type="HAMAP" id="MF_00163">
    <property type="entry name" value="Pep_deformylase"/>
    <property type="match status" value="1"/>
</dbReference>
<evidence type="ECO:0000256" key="3">
    <source>
        <dbReference type="HAMAP-Rule" id="MF_00163"/>
    </source>
</evidence>
<dbReference type="Proteomes" id="UP000002892">
    <property type="component" value="Chromosome"/>
</dbReference>
<dbReference type="Gene3D" id="3.90.45.10">
    <property type="entry name" value="Peptide deformylase"/>
    <property type="match status" value="1"/>
</dbReference>
<protein>
    <recommendedName>
        <fullName evidence="3">Peptide deformylase</fullName>
        <shortName evidence="3">PDF</shortName>
        <ecNumber evidence="3">3.5.1.88</ecNumber>
    </recommendedName>
    <alternativeName>
        <fullName evidence="3">Polypeptide deformylase</fullName>
    </alternativeName>
</protein>
<feature type="binding site" evidence="3">
    <location>
        <position position="140"/>
    </location>
    <ligand>
        <name>Fe cation</name>
        <dbReference type="ChEBI" id="CHEBI:24875"/>
    </ligand>
</feature>
<dbReference type="PANTHER" id="PTHR10458">
    <property type="entry name" value="PEPTIDE DEFORMYLASE"/>
    <property type="match status" value="1"/>
</dbReference>
<dbReference type="KEGG" id="dai:Desaci_2459"/>
<proteinExistence type="inferred from homology"/>
<feature type="binding site" evidence="3">
    <location>
        <position position="136"/>
    </location>
    <ligand>
        <name>Fe cation</name>
        <dbReference type="ChEBI" id="CHEBI:24875"/>
    </ligand>
</feature>
<comment type="function">
    <text evidence="3">Removes the formyl group from the N-terminal Met of newly synthesized proteins. Requires at least a dipeptide for an efficient rate of reaction. N-terminal L-methionine is a prerequisite for activity but the enzyme has broad specificity at other positions.</text>
</comment>
<dbReference type="Pfam" id="PF01327">
    <property type="entry name" value="Pep_deformylase"/>
    <property type="match status" value="1"/>
</dbReference>
<dbReference type="OrthoDB" id="9784988at2"/>
<evidence type="ECO:0000256" key="2">
    <source>
        <dbReference type="ARBA" id="ARBA00023004"/>
    </source>
</evidence>
<feature type="active site" evidence="3">
    <location>
        <position position="137"/>
    </location>
</feature>
<dbReference type="EMBL" id="CP003639">
    <property type="protein sequence ID" value="AFM41407.1"/>
    <property type="molecule type" value="Genomic_DNA"/>
</dbReference>
<gene>
    <name evidence="3" type="primary">def</name>
    <name evidence="4" type="ordered locus">Desaci_2459</name>
</gene>
<feature type="binding site" evidence="3">
    <location>
        <position position="94"/>
    </location>
    <ligand>
        <name>Fe cation</name>
        <dbReference type="ChEBI" id="CHEBI:24875"/>
    </ligand>
</feature>
<evidence type="ECO:0000313" key="5">
    <source>
        <dbReference type="Proteomes" id="UP000002892"/>
    </source>
</evidence>
<evidence type="ECO:0000256" key="1">
    <source>
        <dbReference type="ARBA" id="ARBA00010759"/>
    </source>
</evidence>
<dbReference type="eggNOG" id="COG0242">
    <property type="taxonomic scope" value="Bacteria"/>
</dbReference>
<name>I4D6I3_DESAJ</name>
<dbReference type="PIRSF" id="PIRSF004749">
    <property type="entry name" value="Pep_def"/>
    <property type="match status" value="1"/>
</dbReference>
<comment type="cofactor">
    <cofactor evidence="3">
        <name>Fe(2+)</name>
        <dbReference type="ChEBI" id="CHEBI:29033"/>
    </cofactor>
    <text evidence="3">Binds 1 Fe(2+) ion.</text>
</comment>
<dbReference type="CDD" id="cd00487">
    <property type="entry name" value="Pep_deformylase"/>
    <property type="match status" value="1"/>
</dbReference>
<comment type="catalytic activity">
    <reaction evidence="3">
        <text>N-terminal N-formyl-L-methionyl-[peptide] + H2O = N-terminal L-methionyl-[peptide] + formate</text>
        <dbReference type="Rhea" id="RHEA:24420"/>
        <dbReference type="Rhea" id="RHEA-COMP:10639"/>
        <dbReference type="Rhea" id="RHEA-COMP:10640"/>
        <dbReference type="ChEBI" id="CHEBI:15377"/>
        <dbReference type="ChEBI" id="CHEBI:15740"/>
        <dbReference type="ChEBI" id="CHEBI:49298"/>
        <dbReference type="ChEBI" id="CHEBI:64731"/>
        <dbReference type="EC" id="3.5.1.88"/>
    </reaction>
</comment>
<dbReference type="InterPro" id="IPR023635">
    <property type="entry name" value="Peptide_deformylase"/>
</dbReference>